<evidence type="ECO:0000256" key="2">
    <source>
        <dbReference type="ARBA" id="ARBA00009348"/>
    </source>
</evidence>
<dbReference type="GO" id="GO:0016020">
    <property type="term" value="C:membrane"/>
    <property type="evidence" value="ECO:0007669"/>
    <property type="project" value="TreeGrafter"/>
</dbReference>
<reference evidence="6 7" key="1">
    <citation type="journal article" date="1992" name="Lakartidningen">
        <title>[Penicillin V and not amoxicillin is the first choice preparation in acute otitis].</title>
        <authorList>
            <person name="Kamme C."/>
            <person name="Lundgren K."/>
            <person name="Prellner K."/>
        </authorList>
    </citation>
    <scope>NUCLEOTIDE SEQUENCE [LARGE SCALE GENOMIC DNA]</scope>
    <source>
        <strain evidence="6 7">PC3714II</strain>
    </source>
</reference>
<dbReference type="GO" id="GO:0005737">
    <property type="term" value="C:cytoplasm"/>
    <property type="evidence" value="ECO:0007669"/>
    <property type="project" value="TreeGrafter"/>
</dbReference>
<evidence type="ECO:0000259" key="5">
    <source>
        <dbReference type="Pfam" id="PF13859"/>
    </source>
</evidence>
<dbReference type="SUPFAM" id="SSF50939">
    <property type="entry name" value="Sialidases"/>
    <property type="match status" value="1"/>
</dbReference>
<dbReference type="GO" id="GO:0009313">
    <property type="term" value="P:oligosaccharide catabolic process"/>
    <property type="evidence" value="ECO:0007669"/>
    <property type="project" value="TreeGrafter"/>
</dbReference>
<dbReference type="GO" id="GO:0006689">
    <property type="term" value="P:ganglioside catabolic process"/>
    <property type="evidence" value="ECO:0007669"/>
    <property type="project" value="TreeGrafter"/>
</dbReference>
<dbReference type="GO" id="GO:0004308">
    <property type="term" value="F:exo-alpha-sialidase activity"/>
    <property type="evidence" value="ECO:0007669"/>
    <property type="project" value="UniProtKB-EC"/>
</dbReference>
<comment type="similarity">
    <text evidence="2">Belongs to the glycosyl hydrolase 33 family.</text>
</comment>
<evidence type="ECO:0000313" key="6">
    <source>
        <dbReference type="EMBL" id="TXJ44862.1"/>
    </source>
</evidence>
<keyword evidence="4" id="KW-0812">Transmembrane</keyword>
<protein>
    <recommendedName>
        <fullName evidence="3">exo-alpha-sialidase</fullName>
        <ecNumber evidence="3">3.2.1.18</ecNumber>
    </recommendedName>
</protein>
<evidence type="ECO:0000313" key="7">
    <source>
        <dbReference type="Proteomes" id="UP000324574"/>
    </source>
</evidence>
<dbReference type="Gene3D" id="2.120.10.10">
    <property type="match status" value="1"/>
</dbReference>
<feature type="domain" description="Sialidase" evidence="5">
    <location>
        <begin position="84"/>
        <end position="313"/>
    </location>
</feature>
<evidence type="ECO:0000256" key="3">
    <source>
        <dbReference type="ARBA" id="ARBA00012733"/>
    </source>
</evidence>
<dbReference type="InterPro" id="IPR026856">
    <property type="entry name" value="Sialidase_fam"/>
</dbReference>
<dbReference type="EMBL" id="SAYG01000007">
    <property type="protein sequence ID" value="TXJ44862.1"/>
    <property type="molecule type" value="Genomic_DNA"/>
</dbReference>
<dbReference type="PANTHER" id="PTHR10628">
    <property type="entry name" value="SIALIDASE"/>
    <property type="match status" value="1"/>
</dbReference>
<gene>
    <name evidence="6" type="ORF">EPJ70_06725</name>
</gene>
<evidence type="ECO:0000256" key="1">
    <source>
        <dbReference type="ARBA" id="ARBA00000427"/>
    </source>
</evidence>
<comment type="catalytic activity">
    <reaction evidence="1">
        <text>Hydrolysis of alpha-(2-&gt;3)-, alpha-(2-&gt;6)-, alpha-(2-&gt;8)- glycosidic linkages of terminal sialic acid residues in oligosaccharides, glycoproteins, glycolipids, colominic acid and synthetic substrates.</text>
        <dbReference type="EC" id="3.2.1.18"/>
    </reaction>
</comment>
<name>A0A5C8F6L4_9SPIR</name>
<feature type="transmembrane region" description="Helical" evidence="4">
    <location>
        <begin position="5"/>
        <end position="23"/>
    </location>
</feature>
<keyword evidence="4" id="KW-0472">Membrane</keyword>
<comment type="caution">
    <text evidence="6">The sequence shown here is derived from an EMBL/GenBank/DDBJ whole genome shotgun (WGS) entry which is preliminary data.</text>
</comment>
<dbReference type="Pfam" id="PF13859">
    <property type="entry name" value="BNR_3"/>
    <property type="match status" value="1"/>
</dbReference>
<accession>A0A5C8F6L4</accession>
<dbReference type="PANTHER" id="PTHR10628:SF30">
    <property type="entry name" value="EXO-ALPHA-SIALIDASE"/>
    <property type="match status" value="1"/>
</dbReference>
<proteinExistence type="inferred from homology"/>
<dbReference type="InterPro" id="IPR011040">
    <property type="entry name" value="Sialidase"/>
</dbReference>
<organism evidence="6 7">
    <name type="scientific">Brachyspira aalborgi</name>
    <dbReference type="NCBI Taxonomy" id="29522"/>
    <lineage>
        <taxon>Bacteria</taxon>
        <taxon>Pseudomonadati</taxon>
        <taxon>Spirochaetota</taxon>
        <taxon>Spirochaetia</taxon>
        <taxon>Brachyspirales</taxon>
        <taxon>Brachyspiraceae</taxon>
        <taxon>Brachyspira</taxon>
    </lineage>
</organism>
<dbReference type="InterPro" id="IPR036278">
    <property type="entry name" value="Sialidase_sf"/>
</dbReference>
<dbReference type="EC" id="3.2.1.18" evidence="3"/>
<keyword evidence="4" id="KW-1133">Transmembrane helix</keyword>
<dbReference type="CDD" id="cd15482">
    <property type="entry name" value="Sialidase_non-viral"/>
    <property type="match status" value="1"/>
</dbReference>
<sequence length="446" mass="49357">MRKRYFFIPLISIIVISGVWVWACKHPFGEGLSIINIGKKVDYSIEEGGPGYKGEIGKDVTNKIIIPDKVKVFPMREGNNYYRIPTLIQLTNGDLLAFADKRIGSIGDVPKSPIETVYKKSTNNGKTWSQEKRISPQSTSKSLSYGDGAYCVDRKTGNIICLVIGDQGFMQSTPNNPIRTRLIIGRNNGSTWDAPIDITDKIYGANCKDPVRKNWHGVFAASGNGVQLRNGRIMFVLNVRESAETFARNYVMYSDDGGDTWNFSKNAPQSSSGGDEAKIVELNDGSLIMAIRPKDIYQRRLAKSTDNGETWGPAEHRKDLPSSASNGDIIYYTSTLNGFDKNRIITMFDSRPWKVGGGSPPGDPVLYWSYDEGKTWKGRKMHSGNAGYSSLAILKDGSIGILAEIGGSWNGPIYFMRVNMKYLTSNADKGPFYTNQAATNNNSKVK</sequence>
<evidence type="ECO:0000256" key="4">
    <source>
        <dbReference type="SAM" id="Phobius"/>
    </source>
</evidence>
<dbReference type="RefSeq" id="WP_147526654.1">
    <property type="nucleotide sequence ID" value="NZ_SAYG01000007.1"/>
</dbReference>
<dbReference type="Proteomes" id="UP000324574">
    <property type="component" value="Unassembled WGS sequence"/>
</dbReference>
<dbReference type="AlphaFoldDB" id="A0A5C8F6L4"/>